<dbReference type="AlphaFoldDB" id="A0A369WUF0"/>
<evidence type="ECO:0000256" key="1">
    <source>
        <dbReference type="SAM" id="Phobius"/>
    </source>
</evidence>
<evidence type="ECO:0000313" key="2">
    <source>
        <dbReference type="EMBL" id="RDE24184.1"/>
    </source>
</evidence>
<comment type="caution">
    <text evidence="2">The sequence shown here is derived from an EMBL/GenBank/DDBJ whole genome shotgun (WGS) entry which is preliminary data.</text>
</comment>
<reference evidence="2 3" key="1">
    <citation type="submission" date="2018-07" db="EMBL/GenBank/DDBJ databases">
        <title>Motiliproteus coralliicola sp. nov., a bacterium isolated from Coral.</title>
        <authorList>
            <person name="Wang G."/>
        </authorList>
    </citation>
    <scope>NUCLEOTIDE SEQUENCE [LARGE SCALE GENOMIC DNA]</scope>
    <source>
        <strain evidence="2 3">C34</strain>
    </source>
</reference>
<proteinExistence type="predicted"/>
<keyword evidence="1" id="KW-0812">Transmembrane</keyword>
<feature type="transmembrane region" description="Helical" evidence="1">
    <location>
        <begin position="101"/>
        <end position="125"/>
    </location>
</feature>
<keyword evidence="3" id="KW-1185">Reference proteome</keyword>
<keyword evidence="1" id="KW-1133">Transmembrane helix</keyword>
<dbReference type="EMBL" id="QQOH01000001">
    <property type="protein sequence ID" value="RDE24184.1"/>
    <property type="molecule type" value="Genomic_DNA"/>
</dbReference>
<gene>
    <name evidence="2" type="ORF">DV711_00880</name>
</gene>
<organism evidence="2 3">
    <name type="scientific">Motiliproteus coralliicola</name>
    <dbReference type="NCBI Taxonomy" id="2283196"/>
    <lineage>
        <taxon>Bacteria</taxon>
        <taxon>Pseudomonadati</taxon>
        <taxon>Pseudomonadota</taxon>
        <taxon>Gammaproteobacteria</taxon>
        <taxon>Oceanospirillales</taxon>
        <taxon>Oceanospirillaceae</taxon>
        <taxon>Motiliproteus</taxon>
    </lineage>
</organism>
<sequence length="131" mass="14479">MNASVRSKNTAAEASSVPPSTDQLWYRRWYAEAAGEFKANHGLYWSHLGHLNNLLAILNISLFFMTGLIAQGYYFTYISLSAIILVALITLLPLPCARRLGFYLGCLALEGIALYLLVASAIHWVQMGGQL</sequence>
<feature type="transmembrane region" description="Helical" evidence="1">
    <location>
        <begin position="75"/>
        <end position="94"/>
    </location>
</feature>
<name>A0A369WUF0_9GAMM</name>
<keyword evidence="1" id="KW-0472">Membrane</keyword>
<protein>
    <submittedName>
        <fullName evidence="2">Uncharacterized protein</fullName>
    </submittedName>
</protein>
<accession>A0A369WUF0</accession>
<evidence type="ECO:0000313" key="3">
    <source>
        <dbReference type="Proteomes" id="UP000253769"/>
    </source>
</evidence>
<dbReference type="Proteomes" id="UP000253769">
    <property type="component" value="Unassembled WGS sequence"/>
</dbReference>
<dbReference type="RefSeq" id="WP_114693768.1">
    <property type="nucleotide sequence ID" value="NZ_QQOH01000001.1"/>
</dbReference>
<feature type="transmembrane region" description="Helical" evidence="1">
    <location>
        <begin position="51"/>
        <end position="69"/>
    </location>
</feature>